<dbReference type="InterPro" id="IPR006158">
    <property type="entry name" value="Cobalamin-bd"/>
</dbReference>
<evidence type="ECO:0000259" key="7">
    <source>
        <dbReference type="PROSITE" id="PS51918"/>
    </source>
</evidence>
<keyword evidence="5" id="KW-0411">Iron-sulfur</keyword>
<dbReference type="GO" id="GO:0051539">
    <property type="term" value="F:4 iron, 4 sulfur cluster binding"/>
    <property type="evidence" value="ECO:0007669"/>
    <property type="project" value="UniProtKB-KW"/>
</dbReference>
<dbReference type="PANTHER" id="PTHR43409">
    <property type="entry name" value="ANAEROBIC MAGNESIUM-PROTOPORPHYRIN IX MONOMETHYL ESTER CYCLASE-RELATED"/>
    <property type="match status" value="1"/>
</dbReference>
<comment type="caution">
    <text evidence="8">The sequence shown here is derived from an EMBL/GenBank/DDBJ whole genome shotgun (WGS) entry which is preliminary data.</text>
</comment>
<dbReference type="InterPro" id="IPR036724">
    <property type="entry name" value="Cobalamin-bd_sf"/>
</dbReference>
<evidence type="ECO:0000313" key="8">
    <source>
        <dbReference type="EMBL" id="MBC8596304.1"/>
    </source>
</evidence>
<evidence type="ECO:0000259" key="6">
    <source>
        <dbReference type="PROSITE" id="PS51332"/>
    </source>
</evidence>
<dbReference type="GO" id="GO:0046872">
    <property type="term" value="F:metal ion binding"/>
    <property type="evidence" value="ECO:0007669"/>
    <property type="project" value="UniProtKB-KW"/>
</dbReference>
<sequence length="559" mass="64708">MKTLISALNAKYVHSSLAVRCLKKYCTGFDVETKDYTINDSTDAIISDIFEKNPDVTAFSCYIWNIEKVLYICECLKKANPKFITVLGGLEVSYDAEDVMEKNGFIDFIISGEGEIPFKSLLQTLENGGDFKNVPSLTYRENGEILQNEKLGLCDINSYPFVYDSADELKNKIVYYESSRGCPYNCSYCLSGDGSRVSFLDTARVKDELMFFINNNIPLVKFVDRTFNADRKRADEIFDFIIKNTKNTKFHCELAGDLITDKTLEILKNAPEGVIQFEIGVQSTNEKTISAIGRKIDFDKLKDKIVPLINLKTIHIHLDLIAGLPYEDIESFKKSFNDVIALRPHMLQLGFLKLLKGSRIRNEAEKYGYVFKSKAPYEIISNDFMTFADICYLKKIEQMLDKFYNSGEFEKSMNYLFEKFESRFEIFDMLVKYFEKNRLFEIGLSTDMLCDAIKNTFANFKDFADCAEFDRMTNPKCKKKDDFEGNAKLKSVCFEFLKDTGMTHKYLPGFENFPAKKLVKFIQIRRFFNKFWLFNLKNNQYCDITEDFVKFCIESAQKV</sequence>
<keyword evidence="9" id="KW-1185">Reference proteome</keyword>
<dbReference type="GO" id="GO:0031419">
    <property type="term" value="F:cobalamin binding"/>
    <property type="evidence" value="ECO:0007669"/>
    <property type="project" value="InterPro"/>
</dbReference>
<evidence type="ECO:0000256" key="3">
    <source>
        <dbReference type="ARBA" id="ARBA00022723"/>
    </source>
</evidence>
<dbReference type="Pfam" id="PF02310">
    <property type="entry name" value="B12-binding"/>
    <property type="match status" value="1"/>
</dbReference>
<dbReference type="SUPFAM" id="SSF52242">
    <property type="entry name" value="Cobalamin (vitamin B12)-binding domain"/>
    <property type="match status" value="1"/>
</dbReference>
<dbReference type="PROSITE" id="PS51332">
    <property type="entry name" value="B12_BINDING"/>
    <property type="match status" value="1"/>
</dbReference>
<dbReference type="AlphaFoldDB" id="A0A926FDH1"/>
<dbReference type="InterPro" id="IPR023404">
    <property type="entry name" value="rSAM_horseshoe"/>
</dbReference>
<name>A0A926FDH1_9FIRM</name>
<dbReference type="EMBL" id="JACRTE010000004">
    <property type="protein sequence ID" value="MBC8596304.1"/>
    <property type="molecule type" value="Genomic_DNA"/>
</dbReference>
<proteinExistence type="predicted"/>
<dbReference type="InterPro" id="IPR058240">
    <property type="entry name" value="rSAM_sf"/>
</dbReference>
<dbReference type="GO" id="GO:0005829">
    <property type="term" value="C:cytosol"/>
    <property type="evidence" value="ECO:0007669"/>
    <property type="project" value="TreeGrafter"/>
</dbReference>
<dbReference type="InterPro" id="IPR051198">
    <property type="entry name" value="BchE-like"/>
</dbReference>
<dbReference type="CDD" id="cd02068">
    <property type="entry name" value="radical_SAM_B12_BD"/>
    <property type="match status" value="1"/>
</dbReference>
<evidence type="ECO:0000313" key="9">
    <source>
        <dbReference type="Proteomes" id="UP000647416"/>
    </source>
</evidence>
<dbReference type="GO" id="GO:0003824">
    <property type="term" value="F:catalytic activity"/>
    <property type="evidence" value="ECO:0007669"/>
    <property type="project" value="InterPro"/>
</dbReference>
<keyword evidence="4" id="KW-0408">Iron</keyword>
<protein>
    <submittedName>
        <fullName evidence="8">DUF4080 domain-containing protein</fullName>
    </submittedName>
</protein>
<dbReference type="Gene3D" id="3.80.30.20">
    <property type="entry name" value="tm_1862 like domain"/>
    <property type="match status" value="1"/>
</dbReference>
<evidence type="ECO:0000256" key="4">
    <source>
        <dbReference type="ARBA" id="ARBA00023004"/>
    </source>
</evidence>
<accession>A0A926FDH1</accession>
<dbReference type="CDD" id="cd01335">
    <property type="entry name" value="Radical_SAM"/>
    <property type="match status" value="1"/>
</dbReference>
<evidence type="ECO:0000256" key="2">
    <source>
        <dbReference type="ARBA" id="ARBA00022691"/>
    </source>
</evidence>
<dbReference type="PANTHER" id="PTHR43409:SF16">
    <property type="entry name" value="SLR0320 PROTEIN"/>
    <property type="match status" value="1"/>
</dbReference>
<dbReference type="InterPro" id="IPR025288">
    <property type="entry name" value="DUF4080"/>
</dbReference>
<dbReference type="SMART" id="SM00729">
    <property type="entry name" value="Elp3"/>
    <property type="match status" value="1"/>
</dbReference>
<comment type="cofactor">
    <cofactor evidence="1">
        <name>[4Fe-4S] cluster</name>
        <dbReference type="ChEBI" id="CHEBI:49883"/>
    </cofactor>
</comment>
<dbReference type="SFLD" id="SFLDG01082">
    <property type="entry name" value="B12-binding_domain_containing"/>
    <property type="match status" value="1"/>
</dbReference>
<evidence type="ECO:0000256" key="5">
    <source>
        <dbReference type="ARBA" id="ARBA00023014"/>
    </source>
</evidence>
<dbReference type="Pfam" id="PF04055">
    <property type="entry name" value="Radical_SAM"/>
    <property type="match status" value="1"/>
</dbReference>
<feature type="domain" description="B12-binding" evidence="6">
    <location>
        <begin position="1"/>
        <end position="132"/>
    </location>
</feature>
<dbReference type="RefSeq" id="WP_262431798.1">
    <property type="nucleotide sequence ID" value="NZ_JACRTE010000004.1"/>
</dbReference>
<reference evidence="8" key="1">
    <citation type="submission" date="2020-08" db="EMBL/GenBank/DDBJ databases">
        <title>Genome public.</title>
        <authorList>
            <person name="Liu C."/>
            <person name="Sun Q."/>
        </authorList>
    </citation>
    <scope>NUCLEOTIDE SEQUENCE</scope>
    <source>
        <strain evidence="8">NSJ-50</strain>
    </source>
</reference>
<dbReference type="InterPro" id="IPR007197">
    <property type="entry name" value="rSAM"/>
</dbReference>
<feature type="domain" description="Radical SAM core" evidence="7">
    <location>
        <begin position="168"/>
        <end position="383"/>
    </location>
</feature>
<keyword evidence="2" id="KW-0949">S-adenosyl-L-methionine</keyword>
<dbReference type="Pfam" id="PF13311">
    <property type="entry name" value="DUF4080"/>
    <property type="match status" value="1"/>
</dbReference>
<dbReference type="Gene3D" id="3.40.50.280">
    <property type="entry name" value="Cobalamin-binding domain"/>
    <property type="match status" value="1"/>
</dbReference>
<dbReference type="SFLD" id="SFLDS00029">
    <property type="entry name" value="Radical_SAM"/>
    <property type="match status" value="1"/>
</dbReference>
<dbReference type="SFLD" id="SFLDG01123">
    <property type="entry name" value="methyltransferase_(Class_B)"/>
    <property type="match status" value="1"/>
</dbReference>
<dbReference type="InterPro" id="IPR006638">
    <property type="entry name" value="Elp3/MiaA/NifB-like_rSAM"/>
</dbReference>
<dbReference type="Proteomes" id="UP000647416">
    <property type="component" value="Unassembled WGS sequence"/>
</dbReference>
<gene>
    <name evidence="8" type="ORF">H8706_05405</name>
</gene>
<keyword evidence="3" id="KW-0479">Metal-binding</keyword>
<evidence type="ECO:0000256" key="1">
    <source>
        <dbReference type="ARBA" id="ARBA00001966"/>
    </source>
</evidence>
<organism evidence="8 9">
    <name type="scientific">Qingrenia yutianensis</name>
    <dbReference type="NCBI Taxonomy" id="2763676"/>
    <lineage>
        <taxon>Bacteria</taxon>
        <taxon>Bacillati</taxon>
        <taxon>Bacillota</taxon>
        <taxon>Clostridia</taxon>
        <taxon>Eubacteriales</taxon>
        <taxon>Oscillospiraceae</taxon>
        <taxon>Qingrenia</taxon>
    </lineage>
</organism>
<dbReference type="InterPro" id="IPR034466">
    <property type="entry name" value="Methyltransferase_Class_B"/>
</dbReference>
<dbReference type="PROSITE" id="PS51918">
    <property type="entry name" value="RADICAL_SAM"/>
    <property type="match status" value="1"/>
</dbReference>
<dbReference type="SUPFAM" id="SSF102114">
    <property type="entry name" value="Radical SAM enzymes"/>
    <property type="match status" value="1"/>
</dbReference>